<dbReference type="SUPFAM" id="SSF53098">
    <property type="entry name" value="Ribonuclease H-like"/>
    <property type="match status" value="1"/>
</dbReference>
<protein>
    <recommendedName>
        <fullName evidence="3">RNase H type-1 domain-containing protein</fullName>
    </recommendedName>
</protein>
<comment type="caution">
    <text evidence="1">The sequence shown here is derived from an EMBL/GenBank/DDBJ whole genome shotgun (WGS) entry which is preliminary data.</text>
</comment>
<accession>A0ABR0PIS9</accession>
<dbReference type="InterPro" id="IPR012337">
    <property type="entry name" value="RNaseH-like_sf"/>
</dbReference>
<name>A0ABR0PIS9_GOSAR</name>
<sequence length="172" mass="19614">MLCGLSGVQGVTVKIFCMLSKTIVQVPRPIDQTLKNWIKLCTDGAVQVYSRKAAMRRVLRNGNEEWIMGYNRRYAGVIIQTDSLEVVKVIQESFQMNSNFALIRRIHNLLVNIGLEDLQYIPRDYNKIVDGMVEMAFYVNHSLKVFKKIPRKVLAISIVVQARDNLASSILV</sequence>
<dbReference type="EMBL" id="JARKNE010000006">
    <property type="protein sequence ID" value="KAK5824307.1"/>
    <property type="molecule type" value="Genomic_DNA"/>
</dbReference>
<evidence type="ECO:0000313" key="1">
    <source>
        <dbReference type="EMBL" id="KAK5824307.1"/>
    </source>
</evidence>
<organism evidence="1 2">
    <name type="scientific">Gossypium arboreum</name>
    <name type="common">Tree cotton</name>
    <name type="synonym">Gossypium nanking</name>
    <dbReference type="NCBI Taxonomy" id="29729"/>
    <lineage>
        <taxon>Eukaryota</taxon>
        <taxon>Viridiplantae</taxon>
        <taxon>Streptophyta</taxon>
        <taxon>Embryophyta</taxon>
        <taxon>Tracheophyta</taxon>
        <taxon>Spermatophyta</taxon>
        <taxon>Magnoliopsida</taxon>
        <taxon>eudicotyledons</taxon>
        <taxon>Gunneridae</taxon>
        <taxon>Pentapetalae</taxon>
        <taxon>rosids</taxon>
        <taxon>malvids</taxon>
        <taxon>Malvales</taxon>
        <taxon>Malvaceae</taxon>
        <taxon>Malvoideae</taxon>
        <taxon>Gossypium</taxon>
    </lineage>
</organism>
<dbReference type="PANTHER" id="PTHR47723">
    <property type="entry name" value="OS05G0353850 PROTEIN"/>
    <property type="match status" value="1"/>
</dbReference>
<dbReference type="Proteomes" id="UP001358586">
    <property type="component" value="Chromosome 6"/>
</dbReference>
<dbReference type="CDD" id="cd06222">
    <property type="entry name" value="RNase_H_like"/>
    <property type="match status" value="1"/>
</dbReference>
<evidence type="ECO:0008006" key="3">
    <source>
        <dbReference type="Google" id="ProtNLM"/>
    </source>
</evidence>
<evidence type="ECO:0000313" key="2">
    <source>
        <dbReference type="Proteomes" id="UP001358586"/>
    </source>
</evidence>
<dbReference type="InterPro" id="IPR044730">
    <property type="entry name" value="RNase_H-like_dom_plant"/>
</dbReference>
<keyword evidence="2" id="KW-1185">Reference proteome</keyword>
<proteinExistence type="predicted"/>
<dbReference type="PANTHER" id="PTHR47723:SF24">
    <property type="entry name" value="RNASE H TYPE-1 DOMAIN-CONTAINING PROTEIN"/>
    <property type="match status" value="1"/>
</dbReference>
<reference evidence="1 2" key="1">
    <citation type="submission" date="2023-03" db="EMBL/GenBank/DDBJ databases">
        <title>WGS of Gossypium arboreum.</title>
        <authorList>
            <person name="Yu D."/>
        </authorList>
    </citation>
    <scope>NUCLEOTIDE SEQUENCE [LARGE SCALE GENOMIC DNA]</scope>
    <source>
        <tissue evidence="1">Leaf</tissue>
    </source>
</reference>
<dbReference type="InterPro" id="IPR053151">
    <property type="entry name" value="RNase_H-like"/>
</dbReference>
<gene>
    <name evidence="1" type="ORF">PVK06_019078</name>
</gene>